<keyword evidence="1" id="KW-0732">Signal</keyword>
<gene>
    <name evidence="2" type="ORF">AC579_10173</name>
</gene>
<proteinExistence type="predicted"/>
<dbReference type="AlphaFoldDB" id="A0A139I0N4"/>
<feature type="chain" id="PRO_5007297069" evidence="1">
    <location>
        <begin position="23"/>
        <end position="122"/>
    </location>
</feature>
<dbReference type="EMBL" id="LFZO01000480">
    <property type="protein sequence ID" value="KXT08169.1"/>
    <property type="molecule type" value="Genomic_DNA"/>
</dbReference>
<dbReference type="STRING" id="113226.A0A139I0N4"/>
<organism evidence="2 3">
    <name type="scientific">Pseudocercospora musae</name>
    <dbReference type="NCBI Taxonomy" id="113226"/>
    <lineage>
        <taxon>Eukaryota</taxon>
        <taxon>Fungi</taxon>
        <taxon>Dikarya</taxon>
        <taxon>Ascomycota</taxon>
        <taxon>Pezizomycotina</taxon>
        <taxon>Dothideomycetes</taxon>
        <taxon>Dothideomycetidae</taxon>
        <taxon>Mycosphaerellales</taxon>
        <taxon>Mycosphaerellaceae</taxon>
        <taxon>Pseudocercospora</taxon>
    </lineage>
</organism>
<evidence type="ECO:0000256" key="1">
    <source>
        <dbReference type="SAM" id="SignalP"/>
    </source>
</evidence>
<dbReference type="OrthoDB" id="6130531at2759"/>
<evidence type="ECO:0000313" key="2">
    <source>
        <dbReference type="EMBL" id="KXT08169.1"/>
    </source>
</evidence>
<name>A0A139I0N4_9PEZI</name>
<keyword evidence="3" id="KW-1185">Reference proteome</keyword>
<dbReference type="Proteomes" id="UP000073492">
    <property type="component" value="Unassembled WGS sequence"/>
</dbReference>
<sequence>MARRLSWSQAIALSFYRGLATAQKFDGGYTRLNNDQPIFKNPTKDPFTWQDVRGNCHMLVHSLEKEGGFGDGPKVGRHAFSRSIDGPWIFKTKTLAFSTLVKYDDGTEVNFYRRKRPQLLLR</sequence>
<reference evidence="2 3" key="1">
    <citation type="submission" date="2015-07" db="EMBL/GenBank/DDBJ databases">
        <title>Comparative genomics of the Sigatoka disease complex on banana suggests a link between parallel evolutionary changes in Pseudocercospora fijiensis and Pseudocercospora eumusae and increased virulence on the banana host.</title>
        <authorList>
            <person name="Chang T.-C."/>
            <person name="Salvucci A."/>
            <person name="Crous P.W."/>
            <person name="Stergiopoulos I."/>
        </authorList>
    </citation>
    <scope>NUCLEOTIDE SEQUENCE [LARGE SCALE GENOMIC DNA]</scope>
    <source>
        <strain evidence="2 3">CBS 116634</strain>
    </source>
</reference>
<feature type="signal peptide" evidence="1">
    <location>
        <begin position="1"/>
        <end position="22"/>
    </location>
</feature>
<accession>A0A139I0N4</accession>
<evidence type="ECO:0000313" key="3">
    <source>
        <dbReference type="Proteomes" id="UP000073492"/>
    </source>
</evidence>
<comment type="caution">
    <text evidence="2">The sequence shown here is derived from an EMBL/GenBank/DDBJ whole genome shotgun (WGS) entry which is preliminary data.</text>
</comment>
<protein>
    <submittedName>
        <fullName evidence="2">Uncharacterized protein</fullName>
    </submittedName>
</protein>